<dbReference type="EMBL" id="CP060714">
    <property type="protein sequence ID" value="QNN57269.1"/>
    <property type="molecule type" value="Genomic_DNA"/>
</dbReference>
<dbReference type="PANTHER" id="PTHR43537:SF20">
    <property type="entry name" value="HTH-TYPE TRANSCRIPTIONAL REPRESSOR GLAR"/>
    <property type="match status" value="1"/>
</dbReference>
<name>A0A7G9RNU4_9BURK</name>
<reference evidence="6 7" key="1">
    <citation type="submission" date="2020-08" db="EMBL/GenBank/DDBJ databases">
        <title>Genome sequence of Diaphorobacter ruginosibacter DSM 27467T.</title>
        <authorList>
            <person name="Hyun D.-W."/>
            <person name="Bae J.-W."/>
        </authorList>
    </citation>
    <scope>NUCLEOTIDE SEQUENCE [LARGE SCALE GENOMIC DNA]</scope>
    <source>
        <strain evidence="6 7">DSM 27467</strain>
    </source>
</reference>
<dbReference type="Pfam" id="PF07729">
    <property type="entry name" value="FCD"/>
    <property type="match status" value="1"/>
</dbReference>
<dbReference type="SUPFAM" id="SSF48008">
    <property type="entry name" value="GntR ligand-binding domain-like"/>
    <property type="match status" value="1"/>
</dbReference>
<dbReference type="RefSeq" id="WP_187597534.1">
    <property type="nucleotide sequence ID" value="NZ_CP060714.1"/>
</dbReference>
<keyword evidence="2" id="KW-0238">DNA-binding</keyword>
<evidence type="ECO:0000256" key="3">
    <source>
        <dbReference type="ARBA" id="ARBA00023163"/>
    </source>
</evidence>
<evidence type="ECO:0000256" key="1">
    <source>
        <dbReference type="ARBA" id="ARBA00023015"/>
    </source>
</evidence>
<keyword evidence="1" id="KW-0805">Transcription regulation</keyword>
<feature type="compositionally biased region" description="Low complexity" evidence="4">
    <location>
        <begin position="249"/>
        <end position="290"/>
    </location>
</feature>
<dbReference type="AlphaFoldDB" id="A0A7G9RNU4"/>
<sequence length="297" mass="32817">MATTHEGDSKTDAAYQLLRREILAARLPADTALRPTALKATYGLSWTPVREALARLEAERLVVYRRNRGFAVAPVSSEELDDLQRARQAIELPLLKEAIENGDAEWEATLVAAHHRLIRCTLPVDDPSDETLSQWENLHAAFHQTLLSAAVSKWLLRFQAQIHEQLQRHHRVLAILPVFRNKEANAQEAFDALRNAMSPEHHTELLQAVLDRDVDRALMLMAEHAGTTMDVFERTSAVQEQLARRKETTAAPAARPAGGKAAKAMKAATKTPAPAAKKVVAARPATATPAARRKRAA</sequence>
<evidence type="ECO:0000256" key="4">
    <source>
        <dbReference type="SAM" id="MobiDB-lite"/>
    </source>
</evidence>
<dbReference type="KEGG" id="drg:H9K76_22915"/>
<feature type="region of interest" description="Disordered" evidence="4">
    <location>
        <begin position="243"/>
        <end position="297"/>
    </location>
</feature>
<dbReference type="Proteomes" id="UP000515811">
    <property type="component" value="Chromosome"/>
</dbReference>
<dbReference type="InterPro" id="IPR008920">
    <property type="entry name" value="TF_FadR/GntR_C"/>
</dbReference>
<organism evidence="6 7">
    <name type="scientific">Diaphorobacter ruginosibacter</name>
    <dbReference type="NCBI Taxonomy" id="1715720"/>
    <lineage>
        <taxon>Bacteria</taxon>
        <taxon>Pseudomonadati</taxon>
        <taxon>Pseudomonadota</taxon>
        <taxon>Betaproteobacteria</taxon>
        <taxon>Burkholderiales</taxon>
        <taxon>Comamonadaceae</taxon>
        <taxon>Diaphorobacter</taxon>
    </lineage>
</organism>
<protein>
    <submittedName>
        <fullName evidence="6">GntR family transcriptional regulator</fullName>
    </submittedName>
</protein>
<feature type="domain" description="HTH gntR-type" evidence="5">
    <location>
        <begin position="8"/>
        <end position="75"/>
    </location>
</feature>
<keyword evidence="7" id="KW-1185">Reference proteome</keyword>
<keyword evidence="3" id="KW-0804">Transcription</keyword>
<dbReference type="GO" id="GO:0003700">
    <property type="term" value="F:DNA-binding transcription factor activity"/>
    <property type="evidence" value="ECO:0007669"/>
    <property type="project" value="InterPro"/>
</dbReference>
<dbReference type="PROSITE" id="PS50949">
    <property type="entry name" value="HTH_GNTR"/>
    <property type="match status" value="1"/>
</dbReference>
<dbReference type="InterPro" id="IPR011711">
    <property type="entry name" value="GntR_C"/>
</dbReference>
<dbReference type="Pfam" id="PF00392">
    <property type="entry name" value="GntR"/>
    <property type="match status" value="1"/>
</dbReference>
<dbReference type="SMART" id="SM00895">
    <property type="entry name" value="FCD"/>
    <property type="match status" value="1"/>
</dbReference>
<accession>A0A7G9RNU4</accession>
<dbReference type="Gene3D" id="1.20.120.530">
    <property type="entry name" value="GntR ligand-binding domain-like"/>
    <property type="match status" value="1"/>
</dbReference>
<dbReference type="SMART" id="SM00345">
    <property type="entry name" value="HTH_GNTR"/>
    <property type="match status" value="1"/>
</dbReference>
<dbReference type="PANTHER" id="PTHR43537">
    <property type="entry name" value="TRANSCRIPTIONAL REGULATOR, GNTR FAMILY"/>
    <property type="match status" value="1"/>
</dbReference>
<dbReference type="InterPro" id="IPR036390">
    <property type="entry name" value="WH_DNA-bd_sf"/>
</dbReference>
<proteinExistence type="predicted"/>
<dbReference type="Gene3D" id="1.10.10.10">
    <property type="entry name" value="Winged helix-like DNA-binding domain superfamily/Winged helix DNA-binding domain"/>
    <property type="match status" value="1"/>
</dbReference>
<dbReference type="GO" id="GO:0003677">
    <property type="term" value="F:DNA binding"/>
    <property type="evidence" value="ECO:0007669"/>
    <property type="project" value="UniProtKB-KW"/>
</dbReference>
<evidence type="ECO:0000313" key="6">
    <source>
        <dbReference type="EMBL" id="QNN57269.1"/>
    </source>
</evidence>
<evidence type="ECO:0000256" key="2">
    <source>
        <dbReference type="ARBA" id="ARBA00023125"/>
    </source>
</evidence>
<dbReference type="InterPro" id="IPR000524">
    <property type="entry name" value="Tscrpt_reg_HTH_GntR"/>
</dbReference>
<evidence type="ECO:0000259" key="5">
    <source>
        <dbReference type="PROSITE" id="PS50949"/>
    </source>
</evidence>
<dbReference type="InterPro" id="IPR036388">
    <property type="entry name" value="WH-like_DNA-bd_sf"/>
</dbReference>
<dbReference type="SUPFAM" id="SSF46785">
    <property type="entry name" value="Winged helix' DNA-binding domain"/>
    <property type="match status" value="1"/>
</dbReference>
<gene>
    <name evidence="6" type="ORF">H9K76_22915</name>
</gene>
<evidence type="ECO:0000313" key="7">
    <source>
        <dbReference type="Proteomes" id="UP000515811"/>
    </source>
</evidence>